<feature type="compositionally biased region" description="Basic residues" evidence="1">
    <location>
        <begin position="529"/>
        <end position="543"/>
    </location>
</feature>
<name>A0A8J2SMA3_9STRA</name>
<dbReference type="Gene3D" id="2.60.120.10">
    <property type="entry name" value="Jelly Rolls"/>
    <property type="match status" value="1"/>
</dbReference>
<keyword evidence="4" id="KW-1185">Reference proteome</keyword>
<feature type="domain" description="Cyclic nucleotide-binding" evidence="2">
    <location>
        <begin position="209"/>
        <end position="337"/>
    </location>
</feature>
<evidence type="ECO:0000256" key="1">
    <source>
        <dbReference type="SAM" id="MobiDB-lite"/>
    </source>
</evidence>
<comment type="caution">
    <text evidence="3">The sequence shown here is derived from an EMBL/GenBank/DDBJ whole genome shotgun (WGS) entry which is preliminary data.</text>
</comment>
<dbReference type="InterPro" id="IPR000595">
    <property type="entry name" value="cNMP-bd_dom"/>
</dbReference>
<proteinExistence type="predicted"/>
<reference evidence="3" key="1">
    <citation type="submission" date="2021-11" db="EMBL/GenBank/DDBJ databases">
        <authorList>
            <consortium name="Genoscope - CEA"/>
            <person name="William W."/>
        </authorList>
    </citation>
    <scope>NUCLEOTIDE SEQUENCE</scope>
</reference>
<dbReference type="PROSITE" id="PS50042">
    <property type="entry name" value="CNMP_BINDING_3"/>
    <property type="match status" value="1"/>
</dbReference>
<gene>
    <name evidence="3" type="ORF">PECAL_2P30000</name>
</gene>
<dbReference type="Pfam" id="PF00027">
    <property type="entry name" value="cNMP_binding"/>
    <property type="match status" value="1"/>
</dbReference>
<sequence length="612" mass="69344">MLPEVPSPSCIEKNAMPEAEEGYASVAMRRRTLSSRGDSSRVSVITEAQRFRPKQHYLRSTVYNEDSLLRLDETSREAKRDKAVLREGLSRDPAAREERGIDAIVECLQRTWPRAKELDGRALRRVTRAARLMEAYDGQCLPEKEQFCVFLDGRVDPPYKWGEAVTICTIRSMKAEFLSLRDTDVEDVLAVHRETERRRAFDTLKNVPLFRRWSKSKVHKICQMLTFHYLRRGDRVVRQGEATDNVYFLLDGSCLISRHRVERGKNSWPTRVSKKHPVVWQSVRKVRRSKKAIGRLGAGDTYGEQGLMKEAPCGETVTCTEPSTLVALNKRAFRDVLDKARKAHEQAQRDPRVNTSGHPSADELLAAVAAIDNPDNAGPPRALTRPPTAQTPNPLRWRSVDDDDASLLSKGLEIDSRLRYHRHRAEKVGCSLGDDASILSVRRGRDALKRERASQVDLRRQEQARARRRGDFPEVRRIQGMIDEINDESSIVPVDFAADEGSYGSYGDDLSCVTFDTLATGGGVAPVARRPRPGVPPRRRARARGPPPQSSLQKNLIGLRTRPRGGFVDAVQANARKHALGRRRARRRRDLTYEKRREDAFEWGLDHAVFAV</sequence>
<evidence type="ECO:0000259" key="2">
    <source>
        <dbReference type="PROSITE" id="PS50042"/>
    </source>
</evidence>
<dbReference type="SUPFAM" id="SSF51206">
    <property type="entry name" value="cAMP-binding domain-like"/>
    <property type="match status" value="1"/>
</dbReference>
<dbReference type="Proteomes" id="UP000789595">
    <property type="component" value="Unassembled WGS sequence"/>
</dbReference>
<evidence type="ECO:0000313" key="4">
    <source>
        <dbReference type="Proteomes" id="UP000789595"/>
    </source>
</evidence>
<dbReference type="AlphaFoldDB" id="A0A8J2SMA3"/>
<dbReference type="PANTHER" id="PTHR23011:SF28">
    <property type="entry name" value="CYCLIC NUCLEOTIDE-BINDING DOMAIN CONTAINING PROTEIN"/>
    <property type="match status" value="1"/>
</dbReference>
<dbReference type="CDD" id="cd00038">
    <property type="entry name" value="CAP_ED"/>
    <property type="match status" value="1"/>
</dbReference>
<feature type="region of interest" description="Disordered" evidence="1">
    <location>
        <begin position="374"/>
        <end position="400"/>
    </location>
</feature>
<dbReference type="PANTHER" id="PTHR23011">
    <property type="entry name" value="CYCLIC NUCLEOTIDE-BINDING DOMAIN CONTAINING PROTEIN"/>
    <property type="match status" value="1"/>
</dbReference>
<dbReference type="EMBL" id="CAKKNE010000002">
    <property type="protein sequence ID" value="CAH0369857.1"/>
    <property type="molecule type" value="Genomic_DNA"/>
</dbReference>
<organism evidence="3 4">
    <name type="scientific">Pelagomonas calceolata</name>
    <dbReference type="NCBI Taxonomy" id="35677"/>
    <lineage>
        <taxon>Eukaryota</taxon>
        <taxon>Sar</taxon>
        <taxon>Stramenopiles</taxon>
        <taxon>Ochrophyta</taxon>
        <taxon>Pelagophyceae</taxon>
        <taxon>Pelagomonadales</taxon>
        <taxon>Pelagomonadaceae</taxon>
        <taxon>Pelagomonas</taxon>
    </lineage>
</organism>
<feature type="region of interest" description="Disordered" evidence="1">
    <location>
        <begin position="528"/>
        <end position="553"/>
    </location>
</feature>
<dbReference type="InterPro" id="IPR018490">
    <property type="entry name" value="cNMP-bd_dom_sf"/>
</dbReference>
<dbReference type="InterPro" id="IPR014710">
    <property type="entry name" value="RmlC-like_jellyroll"/>
</dbReference>
<dbReference type="OrthoDB" id="166212at2759"/>
<evidence type="ECO:0000313" key="3">
    <source>
        <dbReference type="EMBL" id="CAH0369857.1"/>
    </source>
</evidence>
<dbReference type="SMART" id="SM00100">
    <property type="entry name" value="cNMP"/>
    <property type="match status" value="1"/>
</dbReference>
<protein>
    <recommendedName>
        <fullName evidence="2">Cyclic nucleotide-binding domain-containing protein</fullName>
    </recommendedName>
</protein>
<accession>A0A8J2SMA3</accession>